<dbReference type="InterPro" id="IPR005145">
    <property type="entry name" value="Sua5_C"/>
</dbReference>
<dbReference type="AlphaFoldDB" id="A0A4S8P1M1"/>
<name>A0A4S8P1M1_9HYPH</name>
<dbReference type="Proteomes" id="UP000308828">
    <property type="component" value="Unassembled WGS sequence"/>
</dbReference>
<comment type="subcellular location">
    <subcellularLocation>
        <location evidence="1 13">Cytoplasm</location>
    </subcellularLocation>
</comment>
<evidence type="ECO:0000256" key="6">
    <source>
        <dbReference type="ARBA" id="ARBA00022679"/>
    </source>
</evidence>
<keyword evidence="17" id="KW-1185">Reference proteome</keyword>
<dbReference type="Pfam" id="PF03481">
    <property type="entry name" value="Sua5_C"/>
    <property type="match status" value="1"/>
</dbReference>
<keyword evidence="6 13" id="KW-0808">Transferase</keyword>
<keyword evidence="9 13" id="KW-0547">Nucleotide-binding</keyword>
<evidence type="ECO:0000256" key="2">
    <source>
        <dbReference type="ARBA" id="ARBA00007663"/>
    </source>
</evidence>
<feature type="binding site" evidence="14">
    <location>
        <position position="236"/>
    </location>
    <ligand>
        <name>ATP</name>
        <dbReference type="ChEBI" id="CHEBI:30616"/>
    </ligand>
</feature>
<keyword evidence="5 13" id="KW-0963">Cytoplasm</keyword>
<dbReference type="RefSeq" id="WP_136598633.1">
    <property type="nucleotide sequence ID" value="NZ_STGV01000003.1"/>
</dbReference>
<dbReference type="InterPro" id="IPR050156">
    <property type="entry name" value="TC-AMP_synthase_SUA5"/>
</dbReference>
<gene>
    <name evidence="16" type="ORF">FAA97_11330</name>
</gene>
<dbReference type="GO" id="GO:0061710">
    <property type="term" value="F:L-threonylcarbamoyladenylate synthase"/>
    <property type="evidence" value="ECO:0007669"/>
    <property type="project" value="UniProtKB-EC"/>
</dbReference>
<dbReference type="Gene3D" id="3.90.870.10">
    <property type="entry name" value="DHBP synthase"/>
    <property type="match status" value="1"/>
</dbReference>
<sequence length="339" mass="35115">MADRVAIGSDASADRKHAIARAVSVLSRARPVAVPTETVYGLAADACDAKAITSIYETKGRPRFNPLICHMSDLAMAERYAVFDPISRLLAESFWPGPLTLVLPLAAGSTIHPLATAGLDSVGIRVPRGFTGELIRAYGRPLAAPSANSSGRISPTTADHVAADIGSRIDLVVDGGACPVGVESTILKVEEGRIRLLRPGGIPVEAIERVTGLSVERLKPSGTAAIEAPGMLASHYAPDCPVRLNQRSVAPGEAVLRFAGEAVEGIGEATLVLDLSPTGDLAEAASNLFAYLKQADQSGASAIAVTPIPDEGLGEAINDRLVRAAAPRGGDPREEGSDP</sequence>
<dbReference type="InterPro" id="IPR006070">
    <property type="entry name" value="Sua5-like_dom"/>
</dbReference>
<evidence type="ECO:0000256" key="1">
    <source>
        <dbReference type="ARBA" id="ARBA00004496"/>
    </source>
</evidence>
<evidence type="ECO:0000256" key="14">
    <source>
        <dbReference type="PIRSR" id="PIRSR004930-1"/>
    </source>
</evidence>
<dbReference type="OrthoDB" id="9814580at2"/>
<feature type="binding site" evidence="14">
    <location>
        <position position="146"/>
    </location>
    <ligand>
        <name>ATP</name>
        <dbReference type="ChEBI" id="CHEBI:30616"/>
    </ligand>
</feature>
<dbReference type="GO" id="GO:0003725">
    <property type="term" value="F:double-stranded RNA binding"/>
    <property type="evidence" value="ECO:0007669"/>
    <property type="project" value="UniProtKB-UniRule"/>
</dbReference>
<proteinExistence type="inferred from homology"/>
<feature type="binding site" evidence="14">
    <location>
        <position position="65"/>
    </location>
    <ligand>
        <name>ATP</name>
        <dbReference type="ChEBI" id="CHEBI:30616"/>
    </ligand>
</feature>
<evidence type="ECO:0000256" key="3">
    <source>
        <dbReference type="ARBA" id="ARBA00012584"/>
    </source>
</evidence>
<dbReference type="EC" id="2.7.7.87" evidence="3 13"/>
<comment type="catalytic activity">
    <reaction evidence="12 13">
        <text>L-threonine + hydrogencarbonate + ATP = L-threonylcarbamoyladenylate + diphosphate + H2O</text>
        <dbReference type="Rhea" id="RHEA:36407"/>
        <dbReference type="ChEBI" id="CHEBI:15377"/>
        <dbReference type="ChEBI" id="CHEBI:17544"/>
        <dbReference type="ChEBI" id="CHEBI:30616"/>
        <dbReference type="ChEBI" id="CHEBI:33019"/>
        <dbReference type="ChEBI" id="CHEBI:57926"/>
        <dbReference type="ChEBI" id="CHEBI:73682"/>
        <dbReference type="EC" id="2.7.7.87"/>
    </reaction>
</comment>
<feature type="domain" description="YrdC-like" evidence="15">
    <location>
        <begin position="16"/>
        <end position="202"/>
    </location>
</feature>
<feature type="binding site" evidence="14">
    <location>
        <position position="154"/>
    </location>
    <ligand>
        <name>ATP</name>
        <dbReference type="ChEBI" id="CHEBI:30616"/>
    </ligand>
</feature>
<dbReference type="InterPro" id="IPR010923">
    <property type="entry name" value="T(6)A37_SUA5"/>
</dbReference>
<dbReference type="PROSITE" id="PS51163">
    <property type="entry name" value="YRDC"/>
    <property type="match status" value="1"/>
</dbReference>
<evidence type="ECO:0000256" key="12">
    <source>
        <dbReference type="ARBA" id="ARBA00048366"/>
    </source>
</evidence>
<reference evidence="16 17" key="1">
    <citation type="submission" date="2019-04" db="EMBL/GenBank/DDBJ databases">
        <title>Genome sequence of strain shin9-1.</title>
        <authorList>
            <person name="Gao J."/>
            <person name="Sun J."/>
        </authorList>
    </citation>
    <scope>NUCLEOTIDE SEQUENCE [LARGE SCALE GENOMIC DNA]</scope>
    <source>
        <strain evidence="17">shin9-1</strain>
    </source>
</reference>
<evidence type="ECO:0000256" key="10">
    <source>
        <dbReference type="ARBA" id="ARBA00022840"/>
    </source>
</evidence>
<evidence type="ECO:0000256" key="13">
    <source>
        <dbReference type="PIRNR" id="PIRNR004930"/>
    </source>
</evidence>
<keyword evidence="8 13" id="KW-0548">Nucleotidyltransferase</keyword>
<dbReference type="InterPro" id="IPR038385">
    <property type="entry name" value="Sua5/YwlC_C"/>
</dbReference>
<feature type="binding site" evidence="14">
    <location>
        <position position="38"/>
    </location>
    <ligand>
        <name>L-threonine</name>
        <dbReference type="ChEBI" id="CHEBI:57926"/>
    </ligand>
</feature>
<feature type="binding site" evidence="14">
    <location>
        <position position="144"/>
    </location>
    <ligand>
        <name>ATP</name>
        <dbReference type="ChEBI" id="CHEBI:30616"/>
    </ligand>
</feature>
<dbReference type="EMBL" id="STGV01000003">
    <property type="protein sequence ID" value="THV23191.1"/>
    <property type="molecule type" value="Genomic_DNA"/>
</dbReference>
<feature type="binding site" evidence="14">
    <location>
        <position position="198"/>
    </location>
    <ligand>
        <name>ATP</name>
        <dbReference type="ChEBI" id="CHEBI:30616"/>
    </ligand>
</feature>
<dbReference type="GO" id="GO:0005737">
    <property type="term" value="C:cytoplasm"/>
    <property type="evidence" value="ECO:0007669"/>
    <property type="project" value="UniProtKB-SubCell"/>
</dbReference>
<evidence type="ECO:0000313" key="17">
    <source>
        <dbReference type="Proteomes" id="UP000308828"/>
    </source>
</evidence>
<evidence type="ECO:0000256" key="9">
    <source>
        <dbReference type="ARBA" id="ARBA00022741"/>
    </source>
</evidence>
<dbReference type="GO" id="GO:0000049">
    <property type="term" value="F:tRNA binding"/>
    <property type="evidence" value="ECO:0007669"/>
    <property type="project" value="TreeGrafter"/>
</dbReference>
<feature type="binding site" evidence="14">
    <location>
        <position position="125"/>
    </location>
    <ligand>
        <name>L-threonine</name>
        <dbReference type="ChEBI" id="CHEBI:57926"/>
    </ligand>
</feature>
<evidence type="ECO:0000256" key="7">
    <source>
        <dbReference type="ARBA" id="ARBA00022694"/>
    </source>
</evidence>
<evidence type="ECO:0000256" key="4">
    <source>
        <dbReference type="ARBA" id="ARBA00015492"/>
    </source>
</evidence>
<organism evidence="16 17">
    <name type="scientific">Peteryoungia ipomoeae</name>
    <dbReference type="NCBI Taxonomy" id="1210932"/>
    <lineage>
        <taxon>Bacteria</taxon>
        <taxon>Pseudomonadati</taxon>
        <taxon>Pseudomonadota</taxon>
        <taxon>Alphaproteobacteria</taxon>
        <taxon>Hyphomicrobiales</taxon>
        <taxon>Rhizobiaceae</taxon>
        <taxon>Peteryoungia</taxon>
    </lineage>
</organism>
<keyword evidence="10 13" id="KW-0067">ATP-binding</keyword>
<evidence type="ECO:0000256" key="5">
    <source>
        <dbReference type="ARBA" id="ARBA00022490"/>
    </source>
</evidence>
<dbReference type="PANTHER" id="PTHR17490">
    <property type="entry name" value="SUA5"/>
    <property type="match status" value="1"/>
</dbReference>
<evidence type="ECO:0000256" key="11">
    <source>
        <dbReference type="ARBA" id="ARBA00029774"/>
    </source>
</evidence>
<dbReference type="GO" id="GO:0006450">
    <property type="term" value="P:regulation of translational fidelity"/>
    <property type="evidence" value="ECO:0007669"/>
    <property type="project" value="TreeGrafter"/>
</dbReference>
<dbReference type="GO" id="GO:0008033">
    <property type="term" value="P:tRNA processing"/>
    <property type="evidence" value="ECO:0007669"/>
    <property type="project" value="UniProtKB-KW"/>
</dbReference>
<accession>A0A4S8P1M1</accession>
<feature type="binding site" evidence="14">
    <location>
        <position position="61"/>
    </location>
    <ligand>
        <name>ATP</name>
        <dbReference type="ChEBI" id="CHEBI:30616"/>
    </ligand>
</feature>
<dbReference type="PIRSF" id="PIRSF004930">
    <property type="entry name" value="Tln_factor_SUA5"/>
    <property type="match status" value="1"/>
</dbReference>
<comment type="similarity">
    <text evidence="2 13">Belongs to the SUA5 family.</text>
</comment>
<comment type="caution">
    <text evidence="16">The sequence shown here is derived from an EMBL/GenBank/DDBJ whole genome shotgun (WGS) entry which is preliminary data.</text>
</comment>
<dbReference type="SUPFAM" id="SSF55821">
    <property type="entry name" value="YrdC/RibB"/>
    <property type="match status" value="1"/>
</dbReference>
<keyword evidence="7 13" id="KW-0819">tRNA processing</keyword>
<evidence type="ECO:0000313" key="16">
    <source>
        <dbReference type="EMBL" id="THV23191.1"/>
    </source>
</evidence>
<evidence type="ECO:0000256" key="8">
    <source>
        <dbReference type="ARBA" id="ARBA00022695"/>
    </source>
</evidence>
<dbReference type="InterPro" id="IPR017945">
    <property type="entry name" value="DHBP_synth_RibB-like_a/b_dom"/>
</dbReference>
<dbReference type="NCBIfam" id="TIGR00057">
    <property type="entry name" value="L-threonylcarbamoyladenylate synthase"/>
    <property type="match status" value="1"/>
</dbReference>
<dbReference type="Gene3D" id="3.40.50.11030">
    <property type="entry name" value="Threonylcarbamoyl-AMP synthase, C-terminal domain"/>
    <property type="match status" value="1"/>
</dbReference>
<feature type="binding site" evidence="14">
    <location>
        <position position="184"/>
    </location>
    <ligand>
        <name>L-threonine</name>
        <dbReference type="ChEBI" id="CHEBI:57926"/>
    </ligand>
</feature>
<evidence type="ECO:0000259" key="15">
    <source>
        <dbReference type="PROSITE" id="PS51163"/>
    </source>
</evidence>
<dbReference type="Pfam" id="PF01300">
    <property type="entry name" value="Sua5_yciO_yrdC"/>
    <property type="match status" value="1"/>
</dbReference>
<dbReference type="PANTHER" id="PTHR17490:SF16">
    <property type="entry name" value="THREONYLCARBAMOYL-AMP SYNTHASE"/>
    <property type="match status" value="1"/>
</dbReference>
<dbReference type="GO" id="GO:0005524">
    <property type="term" value="F:ATP binding"/>
    <property type="evidence" value="ECO:0007669"/>
    <property type="project" value="UniProtKB-UniRule"/>
</dbReference>
<protein>
    <recommendedName>
        <fullName evidence="4 13">Threonylcarbamoyl-AMP synthase</fullName>
        <shortName evidence="13">TC-AMP synthase</shortName>
        <ecNumber evidence="3 13">2.7.7.87</ecNumber>
    </recommendedName>
    <alternativeName>
        <fullName evidence="11 13">L-threonylcarbamoyladenylate synthase</fullName>
    </alternativeName>
</protein>
<comment type="function">
    <text evidence="13">Required for the formation of a threonylcarbamoyl group on adenosine at position 37 (t(6)A37) in tRNAs that read codons beginning with adenine.</text>
</comment>
<feature type="binding site" evidence="14">
    <location>
        <position position="70"/>
    </location>
    <ligand>
        <name>L-threonine</name>
        <dbReference type="ChEBI" id="CHEBI:57926"/>
    </ligand>
</feature>